<evidence type="ECO:0000256" key="1">
    <source>
        <dbReference type="PROSITE-ProRule" id="PRU00339"/>
    </source>
</evidence>
<comment type="caution">
    <text evidence="3">The sequence shown here is derived from an EMBL/GenBank/DDBJ whole genome shotgun (WGS) entry which is preliminary data.</text>
</comment>
<dbReference type="InterPro" id="IPR019734">
    <property type="entry name" value="TPR_rpt"/>
</dbReference>
<dbReference type="Gene3D" id="1.25.40.10">
    <property type="entry name" value="Tetratricopeptide repeat domain"/>
    <property type="match status" value="2"/>
</dbReference>
<dbReference type="RefSeq" id="WP_099094397.1">
    <property type="nucleotide sequence ID" value="NZ_PDNU01000004.1"/>
</dbReference>
<feature type="domain" description="Methyltransferase" evidence="2">
    <location>
        <begin position="245"/>
        <end position="334"/>
    </location>
</feature>
<dbReference type="Gene3D" id="3.40.50.150">
    <property type="entry name" value="Vaccinia Virus protein VP39"/>
    <property type="match status" value="1"/>
</dbReference>
<evidence type="ECO:0000313" key="4">
    <source>
        <dbReference type="Proteomes" id="UP000223527"/>
    </source>
</evidence>
<evidence type="ECO:0000313" key="3">
    <source>
        <dbReference type="EMBL" id="PHK96156.1"/>
    </source>
</evidence>
<dbReference type="CDD" id="cd02440">
    <property type="entry name" value="AdoMet_MTases"/>
    <property type="match status" value="1"/>
</dbReference>
<organism evidence="3 4">
    <name type="scientific">Teichococcus rhizosphaerae</name>
    <dbReference type="NCBI Taxonomy" id="1335062"/>
    <lineage>
        <taxon>Bacteria</taxon>
        <taxon>Pseudomonadati</taxon>
        <taxon>Pseudomonadota</taxon>
        <taxon>Alphaproteobacteria</taxon>
        <taxon>Acetobacterales</taxon>
        <taxon>Roseomonadaceae</taxon>
        <taxon>Roseomonas</taxon>
    </lineage>
</organism>
<proteinExistence type="predicted"/>
<dbReference type="PROSITE" id="PS50005">
    <property type="entry name" value="TPR"/>
    <property type="match status" value="2"/>
</dbReference>
<dbReference type="PANTHER" id="PTHR44998:SF1">
    <property type="entry name" value="UDP-N-ACETYLGLUCOSAMINE--PEPTIDE N-ACETYLGLUCOSAMINYLTRANSFERASE 110 KDA SUBUNIT"/>
    <property type="match status" value="1"/>
</dbReference>
<dbReference type="PANTHER" id="PTHR44998">
    <property type="match status" value="1"/>
</dbReference>
<dbReference type="InterPro" id="IPR011990">
    <property type="entry name" value="TPR-like_helical_dom_sf"/>
</dbReference>
<dbReference type="EMBL" id="PDNU01000004">
    <property type="protein sequence ID" value="PHK96156.1"/>
    <property type="molecule type" value="Genomic_DNA"/>
</dbReference>
<keyword evidence="4" id="KW-1185">Reference proteome</keyword>
<dbReference type="Pfam" id="PF13432">
    <property type="entry name" value="TPR_16"/>
    <property type="match status" value="2"/>
</dbReference>
<accession>A0A2C7AG68</accession>
<feature type="repeat" description="TPR" evidence="1">
    <location>
        <begin position="106"/>
        <end position="139"/>
    </location>
</feature>
<evidence type="ECO:0000259" key="2">
    <source>
        <dbReference type="Pfam" id="PF13649"/>
    </source>
</evidence>
<feature type="repeat" description="TPR" evidence="1">
    <location>
        <begin position="38"/>
        <end position="71"/>
    </location>
</feature>
<dbReference type="SMART" id="SM00028">
    <property type="entry name" value="TPR"/>
    <property type="match status" value="5"/>
</dbReference>
<name>A0A2C7AG68_9PROT</name>
<protein>
    <recommendedName>
        <fullName evidence="2">Methyltransferase domain-containing protein</fullName>
    </recommendedName>
</protein>
<dbReference type="OrthoDB" id="465636at2"/>
<gene>
    <name evidence="3" type="ORF">CR162_04785</name>
</gene>
<dbReference type="Proteomes" id="UP000223527">
    <property type="component" value="Unassembled WGS sequence"/>
</dbReference>
<reference evidence="3 4" key="1">
    <citation type="submission" date="2017-10" db="EMBL/GenBank/DDBJ databases">
        <authorList>
            <person name="Banno H."/>
            <person name="Chua N.-H."/>
        </authorList>
    </citation>
    <scope>NUCLEOTIDE SEQUENCE [LARGE SCALE GENOMIC DNA]</scope>
    <source>
        <strain evidence="3 4">YW11</strain>
    </source>
</reference>
<dbReference type="Pfam" id="PF13649">
    <property type="entry name" value="Methyltransf_25"/>
    <property type="match status" value="1"/>
</dbReference>
<dbReference type="InterPro" id="IPR029063">
    <property type="entry name" value="SAM-dependent_MTases_sf"/>
</dbReference>
<dbReference type="SUPFAM" id="SSF48452">
    <property type="entry name" value="TPR-like"/>
    <property type="match status" value="1"/>
</dbReference>
<dbReference type="AlphaFoldDB" id="A0A2C7AG68"/>
<sequence>MSDDAALLRQAAARHAAGALEEAEALYAQLLARSPDDANALNLLGTLHRQRGELARALPLIRRAVTLRPEAPVFLASLGGALAEAGELEPAVAALRAALARRPDDAVALRNLGQALCGLGQARAALAPLRQAVKLAPHAAEPKLALAHACREAGALPEAIRMAEAALARPGPDPAVAAQARFLLAALGRAPMPERAPAAYVRDLFDQYAPRFEADLTGRLGYRTPAALAELLRDSGIAAAAALDVLDLGCGTGLSGVALAPFARRLEGLDLSPRMLAEAARQGCYAALHEADLLDFLPRHPAAFDLIAAADVLNYLGDLAPALAALRGALRPGGLALFSVELGEGEGGYALGPGLRYRHALPALRALCAEVGLAAVAERRDVLRLEQGSPVQGALMLLRQA</sequence>
<keyword evidence="1" id="KW-0802">TPR repeat</keyword>
<dbReference type="InterPro" id="IPR041698">
    <property type="entry name" value="Methyltransf_25"/>
</dbReference>
<dbReference type="SUPFAM" id="SSF53335">
    <property type="entry name" value="S-adenosyl-L-methionine-dependent methyltransferases"/>
    <property type="match status" value="1"/>
</dbReference>